<evidence type="ECO:0008006" key="3">
    <source>
        <dbReference type="Google" id="ProtNLM"/>
    </source>
</evidence>
<evidence type="ECO:0000313" key="1">
    <source>
        <dbReference type="EMBL" id="MEJ5978544.1"/>
    </source>
</evidence>
<reference evidence="1 2" key="1">
    <citation type="submission" date="2024-03" db="EMBL/GenBank/DDBJ databases">
        <authorList>
            <person name="Jo J.-H."/>
        </authorList>
    </citation>
    <scope>NUCLEOTIDE SEQUENCE [LARGE SCALE GENOMIC DNA]</scope>
    <source>
        <strain evidence="1 2">PS1R-30</strain>
    </source>
</reference>
<gene>
    <name evidence="1" type="ORF">WG901_17970</name>
</gene>
<accession>A0ABU8S0N3</accession>
<dbReference type="SUPFAM" id="SSF55144">
    <property type="entry name" value="LigT-like"/>
    <property type="match status" value="1"/>
</dbReference>
<organism evidence="1 2">
    <name type="scientific">Novosphingobium anseongense</name>
    <dbReference type="NCBI Taxonomy" id="3133436"/>
    <lineage>
        <taxon>Bacteria</taxon>
        <taxon>Pseudomonadati</taxon>
        <taxon>Pseudomonadota</taxon>
        <taxon>Alphaproteobacteria</taxon>
        <taxon>Sphingomonadales</taxon>
        <taxon>Sphingomonadaceae</taxon>
        <taxon>Novosphingobium</taxon>
    </lineage>
</organism>
<dbReference type="Proteomes" id="UP001361239">
    <property type="component" value="Unassembled WGS sequence"/>
</dbReference>
<sequence>MARLPWMSKRRPREVLHWTVLPEAPEGQAWPIETILHVLAALDAAPFTLVFDRAKGQRGGTAEIVCRRTPRLAGLLVRTLLADFARAGLERKRKARPHVTLDYAWQGEDFDTPIEPIVWEVDRLLLIESVTGKSQHVGHGEWPLVPRQGTLFPLRSCDREAAGLVMGL</sequence>
<comment type="caution">
    <text evidence="1">The sequence shown here is derived from an EMBL/GenBank/DDBJ whole genome shotgun (WGS) entry which is preliminary data.</text>
</comment>
<evidence type="ECO:0000313" key="2">
    <source>
        <dbReference type="Proteomes" id="UP001361239"/>
    </source>
</evidence>
<dbReference type="EMBL" id="JBBHJZ010000004">
    <property type="protein sequence ID" value="MEJ5978544.1"/>
    <property type="molecule type" value="Genomic_DNA"/>
</dbReference>
<keyword evidence="2" id="KW-1185">Reference proteome</keyword>
<dbReference type="RefSeq" id="WP_339588487.1">
    <property type="nucleotide sequence ID" value="NZ_JBBHJZ010000004.1"/>
</dbReference>
<proteinExistence type="predicted"/>
<protein>
    <recommendedName>
        <fullName evidence="3">2'-5' RNA ligase</fullName>
    </recommendedName>
</protein>
<dbReference type="Gene3D" id="3.90.1140.10">
    <property type="entry name" value="Cyclic phosphodiesterase"/>
    <property type="match status" value="1"/>
</dbReference>
<name>A0ABU8S0N3_9SPHN</name>
<dbReference type="InterPro" id="IPR009097">
    <property type="entry name" value="Cyclic_Pdiesterase"/>
</dbReference>